<accession>A0ABS0A5U9</accession>
<organism evidence="1 2">
    <name type="scientific">Nonlabens mediterrranea</name>
    <dbReference type="NCBI Taxonomy" id="1419947"/>
    <lineage>
        <taxon>Bacteria</taxon>
        <taxon>Pseudomonadati</taxon>
        <taxon>Bacteroidota</taxon>
        <taxon>Flavobacteriia</taxon>
        <taxon>Flavobacteriales</taxon>
        <taxon>Flavobacteriaceae</taxon>
        <taxon>Nonlabens</taxon>
    </lineage>
</organism>
<gene>
    <name evidence="1" type="ORF">FNJ87_10470</name>
</gene>
<feature type="non-terminal residue" evidence="1">
    <location>
        <position position="540"/>
    </location>
</feature>
<evidence type="ECO:0000313" key="2">
    <source>
        <dbReference type="Proteomes" id="UP001194729"/>
    </source>
</evidence>
<dbReference type="SUPFAM" id="SSF48452">
    <property type="entry name" value="TPR-like"/>
    <property type="match status" value="1"/>
</dbReference>
<dbReference type="Proteomes" id="UP001194729">
    <property type="component" value="Unassembled WGS sequence"/>
</dbReference>
<protein>
    <submittedName>
        <fullName evidence="1">Tetratricopeptide repeat protein</fullName>
    </submittedName>
</protein>
<comment type="caution">
    <text evidence="1">The sequence shown here is derived from an EMBL/GenBank/DDBJ whole genome shotgun (WGS) entry which is preliminary data.</text>
</comment>
<sequence>MQKNNVTVIKSLLIIFILGFSLQVGAQKSEKVVKLLLNNERAEALKLVKKLDQSDVENYYLKQIVLKENGEIANGYNYLEGLTKKENFEPYLFASWHETFLFSDYESQGFAPLELRRLQEIATPEFQNASLRDAYFYMKSIHAEVSRDFEQQKQFVASIKNIENWELVGPFENLNDSGLNITYAPEEMATSTKGFDTNGNGIVNWYVAPDNPLSPYKDFINHDEYGNKINYAQTFIQSDKEQRAVLHLGRGGIIKVFLNDVEILEDKEDVRTEIDAHQIEVTLQAGTNRLLIKSASSGTPYYIARLMNADGEVLQLGNDLSNKSYKKATAASVDAKSLEHPMEAFFRNKLKSNPNDFVSFYGLYHSLQHNARYKETINLVKEQLQKNPKSSLLNTMLMNAYTESDQGDEALKVMENLMKNDPDYYQSLILEFADTEKLMNLDQQEFRKKMTAIQGATNLNTIDEMCDLFIALRNEEEKEAEKILDRLVEDERTTIKGLATYAGFYNSILNDEKRYEKILTDAHEKYHSWYIINNLAGIYS</sequence>
<dbReference type="Gene3D" id="1.25.40.10">
    <property type="entry name" value="Tetratricopeptide repeat domain"/>
    <property type="match status" value="1"/>
</dbReference>
<dbReference type="EMBL" id="JADKYU010000533">
    <property type="protein sequence ID" value="MBF4984739.1"/>
    <property type="molecule type" value="Genomic_DNA"/>
</dbReference>
<evidence type="ECO:0000313" key="1">
    <source>
        <dbReference type="EMBL" id="MBF4984739.1"/>
    </source>
</evidence>
<dbReference type="Pfam" id="PF14559">
    <property type="entry name" value="TPR_19"/>
    <property type="match status" value="1"/>
</dbReference>
<proteinExistence type="predicted"/>
<reference evidence="1 2" key="1">
    <citation type="submission" date="2020-11" db="EMBL/GenBank/DDBJ databases">
        <title>P. mediterranea TC4 genome.</title>
        <authorList>
            <person name="Molmeret M."/>
        </authorList>
    </citation>
    <scope>NUCLEOTIDE SEQUENCE [LARGE SCALE GENOMIC DNA]</scope>
    <source>
        <strain evidence="1 2">TC4</strain>
    </source>
</reference>
<name>A0ABS0A5U9_9FLAO</name>
<keyword evidence="2" id="KW-1185">Reference proteome</keyword>
<dbReference type="InterPro" id="IPR011990">
    <property type="entry name" value="TPR-like_helical_dom_sf"/>
</dbReference>